<sequence length="151" mass="17150">MEISEHASLLNVTMLNTLMIIAAVLIHHESLIRLSGWLGRIPHGYSGHFRLIIAVFCILIAHTIEVWLFASAFYFMHHTEGWGELAGNYSGEFLDTVYFSFTTFTTVGYGDIEPLGVLRYLTGLEGLTGLVLITWSASFLFVEMQRYWPTR</sequence>
<comment type="caution">
    <text evidence="3">The sequence shown here is derived from an EMBL/GenBank/DDBJ whole genome shotgun (WGS) entry which is preliminary data.</text>
</comment>
<accession>A0ABQ3B1G0</accession>
<dbReference type="Proteomes" id="UP000601597">
    <property type="component" value="Unassembled WGS sequence"/>
</dbReference>
<feature type="domain" description="Potassium channel" evidence="2">
    <location>
        <begin position="64"/>
        <end position="142"/>
    </location>
</feature>
<dbReference type="Gene3D" id="1.10.287.70">
    <property type="match status" value="1"/>
</dbReference>
<protein>
    <submittedName>
        <fullName evidence="3">Ion transporter</fullName>
    </submittedName>
</protein>
<feature type="transmembrane region" description="Helical" evidence="1">
    <location>
        <begin position="120"/>
        <end position="142"/>
    </location>
</feature>
<dbReference type="EMBL" id="BMXV01000004">
    <property type="protein sequence ID" value="GGY72456.1"/>
    <property type="molecule type" value="Genomic_DNA"/>
</dbReference>
<evidence type="ECO:0000313" key="4">
    <source>
        <dbReference type="Proteomes" id="UP000601597"/>
    </source>
</evidence>
<feature type="transmembrane region" description="Helical" evidence="1">
    <location>
        <begin position="49"/>
        <end position="75"/>
    </location>
</feature>
<keyword evidence="1" id="KW-0472">Membrane</keyword>
<evidence type="ECO:0000313" key="3">
    <source>
        <dbReference type="EMBL" id="GGY72456.1"/>
    </source>
</evidence>
<keyword evidence="1" id="KW-0812">Transmembrane</keyword>
<dbReference type="Pfam" id="PF07885">
    <property type="entry name" value="Ion_trans_2"/>
    <property type="match status" value="1"/>
</dbReference>
<evidence type="ECO:0000259" key="2">
    <source>
        <dbReference type="Pfam" id="PF07885"/>
    </source>
</evidence>
<keyword evidence="1" id="KW-1133">Transmembrane helix</keyword>
<gene>
    <name evidence="3" type="ORF">GCM10007071_19390</name>
</gene>
<organism evidence="3 4">
    <name type="scientific">Marinobacter zhanjiangensis</name>
    <dbReference type="NCBI Taxonomy" id="578215"/>
    <lineage>
        <taxon>Bacteria</taxon>
        <taxon>Pseudomonadati</taxon>
        <taxon>Pseudomonadota</taxon>
        <taxon>Gammaproteobacteria</taxon>
        <taxon>Pseudomonadales</taxon>
        <taxon>Marinobacteraceae</taxon>
        <taxon>Marinobacter</taxon>
    </lineage>
</organism>
<dbReference type="InterPro" id="IPR013099">
    <property type="entry name" value="K_chnl_dom"/>
</dbReference>
<reference evidence="4" key="1">
    <citation type="journal article" date="2019" name="Int. J. Syst. Evol. Microbiol.">
        <title>The Global Catalogue of Microorganisms (GCM) 10K type strain sequencing project: providing services to taxonomists for standard genome sequencing and annotation.</title>
        <authorList>
            <consortium name="The Broad Institute Genomics Platform"/>
            <consortium name="The Broad Institute Genome Sequencing Center for Infectious Disease"/>
            <person name="Wu L."/>
            <person name="Ma J."/>
        </authorList>
    </citation>
    <scope>NUCLEOTIDE SEQUENCE [LARGE SCALE GENOMIC DNA]</scope>
    <source>
        <strain evidence="4">KCTC 22280</strain>
    </source>
</reference>
<keyword evidence="4" id="KW-1185">Reference proteome</keyword>
<proteinExistence type="predicted"/>
<name>A0ABQ3B1G0_9GAMM</name>
<dbReference type="SUPFAM" id="SSF81324">
    <property type="entry name" value="Voltage-gated potassium channels"/>
    <property type="match status" value="1"/>
</dbReference>
<feature type="transmembrane region" description="Helical" evidence="1">
    <location>
        <begin position="6"/>
        <end position="28"/>
    </location>
</feature>
<evidence type="ECO:0000256" key="1">
    <source>
        <dbReference type="SAM" id="Phobius"/>
    </source>
</evidence>